<dbReference type="Proteomes" id="UP001515480">
    <property type="component" value="Unassembled WGS sequence"/>
</dbReference>
<organism evidence="2 3">
    <name type="scientific">Prymnesium parvum</name>
    <name type="common">Toxic golden alga</name>
    <dbReference type="NCBI Taxonomy" id="97485"/>
    <lineage>
        <taxon>Eukaryota</taxon>
        <taxon>Haptista</taxon>
        <taxon>Haptophyta</taxon>
        <taxon>Prymnesiophyceae</taxon>
        <taxon>Prymnesiales</taxon>
        <taxon>Prymnesiaceae</taxon>
        <taxon>Prymnesium</taxon>
    </lineage>
</organism>
<evidence type="ECO:0008006" key="4">
    <source>
        <dbReference type="Google" id="ProtNLM"/>
    </source>
</evidence>
<feature type="compositionally biased region" description="Basic and acidic residues" evidence="1">
    <location>
        <begin position="143"/>
        <end position="154"/>
    </location>
</feature>
<proteinExistence type="predicted"/>
<dbReference type="AlphaFoldDB" id="A0AB34J938"/>
<name>A0AB34J938_PRYPA</name>
<feature type="region of interest" description="Disordered" evidence="1">
    <location>
        <begin position="27"/>
        <end position="61"/>
    </location>
</feature>
<evidence type="ECO:0000256" key="1">
    <source>
        <dbReference type="SAM" id="MobiDB-lite"/>
    </source>
</evidence>
<keyword evidence="3" id="KW-1185">Reference proteome</keyword>
<dbReference type="EMBL" id="JBGBPQ010000011">
    <property type="protein sequence ID" value="KAL1515726.1"/>
    <property type="molecule type" value="Genomic_DNA"/>
</dbReference>
<gene>
    <name evidence="2" type="ORF">AB1Y20_002342</name>
</gene>
<feature type="compositionally biased region" description="Low complexity" evidence="1">
    <location>
        <begin position="46"/>
        <end position="56"/>
    </location>
</feature>
<sequence length="187" mass="20482">MDSDSDDDEEDARRRAELASCVVTCEEVARQGESERRQKPRPAPVAPEEAGEAAAPVDGGTSDFLAKTLSALLAKSFDPQLAEGVWDLRGGADARTPPSQLRLFACSTWTHAHAPVWPEADAAEGVLPRELRDKKIDKKAKRLAKEAKRLEKERRKASKSESGLNVRSEHKSSKHSKSAKLREASSQ</sequence>
<reference evidence="2 3" key="1">
    <citation type="journal article" date="2024" name="Science">
        <title>Giant polyketide synthase enzymes in the biosynthesis of giant marine polyether toxins.</title>
        <authorList>
            <person name="Fallon T.R."/>
            <person name="Shende V.V."/>
            <person name="Wierzbicki I.H."/>
            <person name="Pendleton A.L."/>
            <person name="Watervoot N.F."/>
            <person name="Auber R.P."/>
            <person name="Gonzalez D.J."/>
            <person name="Wisecaver J.H."/>
            <person name="Moore B.S."/>
        </authorList>
    </citation>
    <scope>NUCLEOTIDE SEQUENCE [LARGE SCALE GENOMIC DNA]</scope>
    <source>
        <strain evidence="2 3">12B1</strain>
    </source>
</reference>
<evidence type="ECO:0000313" key="3">
    <source>
        <dbReference type="Proteomes" id="UP001515480"/>
    </source>
</evidence>
<protein>
    <recommendedName>
        <fullName evidence="4">Ribosome biogenesis protein NOP53</fullName>
    </recommendedName>
</protein>
<comment type="caution">
    <text evidence="2">The sequence shown here is derived from an EMBL/GenBank/DDBJ whole genome shotgun (WGS) entry which is preliminary data.</text>
</comment>
<feature type="region of interest" description="Disordered" evidence="1">
    <location>
        <begin position="138"/>
        <end position="187"/>
    </location>
</feature>
<evidence type="ECO:0000313" key="2">
    <source>
        <dbReference type="EMBL" id="KAL1515726.1"/>
    </source>
</evidence>
<feature type="compositionally biased region" description="Basic and acidic residues" evidence="1">
    <location>
        <begin position="27"/>
        <end position="37"/>
    </location>
</feature>
<accession>A0AB34J938</accession>